<keyword evidence="2" id="KW-1185">Reference proteome</keyword>
<accession>A0A8X8Z3T7</accession>
<dbReference type="AlphaFoldDB" id="A0A8X8Z3T7"/>
<sequence length="166" mass="18563">MVVKEHNAYGDLTDQTCSEALHMASEIIVGDDIKCVGYDSEQVAQVQALTEPILPREVSTDRVDFDDSISTDVSTGERNIFCGNYENLVANTPLVEKKVLEFNELNVCFDGAEGLKVENGIKDLVCDNEWLKVCWSGDFLKSKFLDNELYESIRESAIMMLLTNPV</sequence>
<comment type="caution">
    <text evidence="1">The sequence shown here is derived from an EMBL/GenBank/DDBJ whole genome shotgun (WGS) entry which is preliminary data.</text>
</comment>
<organism evidence="1">
    <name type="scientific">Salvia splendens</name>
    <name type="common">Scarlet sage</name>
    <dbReference type="NCBI Taxonomy" id="180675"/>
    <lineage>
        <taxon>Eukaryota</taxon>
        <taxon>Viridiplantae</taxon>
        <taxon>Streptophyta</taxon>
        <taxon>Embryophyta</taxon>
        <taxon>Tracheophyta</taxon>
        <taxon>Spermatophyta</taxon>
        <taxon>Magnoliopsida</taxon>
        <taxon>eudicotyledons</taxon>
        <taxon>Gunneridae</taxon>
        <taxon>Pentapetalae</taxon>
        <taxon>asterids</taxon>
        <taxon>lamiids</taxon>
        <taxon>Lamiales</taxon>
        <taxon>Lamiaceae</taxon>
        <taxon>Nepetoideae</taxon>
        <taxon>Mentheae</taxon>
        <taxon>Salviinae</taxon>
        <taxon>Salvia</taxon>
        <taxon>Salvia subgen. Calosphace</taxon>
        <taxon>core Calosphace</taxon>
    </lineage>
</organism>
<reference evidence="1" key="2">
    <citation type="submission" date="2020-08" db="EMBL/GenBank/DDBJ databases">
        <title>Plant Genome Project.</title>
        <authorList>
            <person name="Zhang R.-G."/>
        </authorList>
    </citation>
    <scope>NUCLEOTIDE SEQUENCE</scope>
    <source>
        <strain evidence="1">Huo1</strain>
        <tissue evidence="1">Leaf</tissue>
    </source>
</reference>
<evidence type="ECO:0000313" key="1">
    <source>
        <dbReference type="EMBL" id="KAG6391122.1"/>
    </source>
</evidence>
<evidence type="ECO:0000313" key="2">
    <source>
        <dbReference type="Proteomes" id="UP000298416"/>
    </source>
</evidence>
<reference evidence="1" key="1">
    <citation type="submission" date="2018-01" db="EMBL/GenBank/DDBJ databases">
        <authorList>
            <person name="Mao J.F."/>
        </authorList>
    </citation>
    <scope>NUCLEOTIDE SEQUENCE</scope>
    <source>
        <strain evidence="1">Huo1</strain>
        <tissue evidence="1">Leaf</tissue>
    </source>
</reference>
<name>A0A8X8Z3T7_SALSN</name>
<proteinExistence type="predicted"/>
<dbReference type="EMBL" id="PNBA02000019">
    <property type="protein sequence ID" value="KAG6391122.1"/>
    <property type="molecule type" value="Genomic_DNA"/>
</dbReference>
<gene>
    <name evidence="1" type="ORF">SASPL_148873</name>
</gene>
<dbReference type="Proteomes" id="UP000298416">
    <property type="component" value="Unassembled WGS sequence"/>
</dbReference>
<protein>
    <submittedName>
        <fullName evidence="1">Uncharacterized protein</fullName>
    </submittedName>
</protein>